<evidence type="ECO:0008006" key="3">
    <source>
        <dbReference type="Google" id="ProtNLM"/>
    </source>
</evidence>
<reference evidence="2" key="1">
    <citation type="journal article" date="2019" name="Int. J. Syst. Evol. Microbiol.">
        <title>The Global Catalogue of Microorganisms (GCM) 10K type strain sequencing project: providing services to taxonomists for standard genome sequencing and annotation.</title>
        <authorList>
            <consortium name="The Broad Institute Genomics Platform"/>
            <consortium name="The Broad Institute Genome Sequencing Center for Infectious Disease"/>
            <person name="Wu L."/>
            <person name="Ma J."/>
        </authorList>
    </citation>
    <scope>NUCLEOTIDE SEQUENCE [LARGE SCALE GENOMIC DNA]</scope>
    <source>
        <strain evidence="2">NBRC 102520</strain>
    </source>
</reference>
<dbReference type="RefSeq" id="WP_284275514.1">
    <property type="nucleotide sequence ID" value="NZ_BSOW01000055.1"/>
</dbReference>
<protein>
    <recommendedName>
        <fullName evidence="3">Nuclear transport factor 2 family protein</fullName>
    </recommendedName>
</protein>
<comment type="caution">
    <text evidence="1">The sequence shown here is derived from an EMBL/GenBank/DDBJ whole genome shotgun (WGS) entry which is preliminary data.</text>
</comment>
<organism evidence="1 2">
    <name type="scientific">Bradyrhizobium iriomotense</name>
    <dbReference type="NCBI Taxonomy" id="441950"/>
    <lineage>
        <taxon>Bacteria</taxon>
        <taxon>Pseudomonadati</taxon>
        <taxon>Pseudomonadota</taxon>
        <taxon>Alphaproteobacteria</taxon>
        <taxon>Hyphomicrobiales</taxon>
        <taxon>Nitrobacteraceae</taxon>
        <taxon>Bradyrhizobium</taxon>
    </lineage>
</organism>
<dbReference type="Gene3D" id="3.10.450.50">
    <property type="match status" value="1"/>
</dbReference>
<evidence type="ECO:0000313" key="2">
    <source>
        <dbReference type="Proteomes" id="UP001156905"/>
    </source>
</evidence>
<accession>A0ABQ6BI55</accession>
<keyword evidence="2" id="KW-1185">Reference proteome</keyword>
<dbReference type="SUPFAM" id="SSF54427">
    <property type="entry name" value="NTF2-like"/>
    <property type="match status" value="1"/>
</dbReference>
<name>A0ABQ6BI55_9BRAD</name>
<dbReference type="EMBL" id="BSOW01000055">
    <property type="protein sequence ID" value="GLR91823.1"/>
    <property type="molecule type" value="Genomic_DNA"/>
</dbReference>
<sequence>MQVVFTKKEPPQWLLEMWKDIDDKTFGKGFDCFTEDAVCNLGVADWKGREEIRANLKAFIDTGFTALHHVTEYWDAGFLKVFRGVVDMTPDDRSKETVHPTMTHFFYMDEKDSTKVRRWVGAVGPVGFG</sequence>
<proteinExistence type="predicted"/>
<evidence type="ECO:0000313" key="1">
    <source>
        <dbReference type="EMBL" id="GLR91823.1"/>
    </source>
</evidence>
<dbReference type="InterPro" id="IPR032710">
    <property type="entry name" value="NTF2-like_dom_sf"/>
</dbReference>
<gene>
    <name evidence="1" type="ORF">GCM10007857_85410</name>
</gene>
<dbReference type="Proteomes" id="UP001156905">
    <property type="component" value="Unassembled WGS sequence"/>
</dbReference>